<evidence type="ECO:0008006" key="4">
    <source>
        <dbReference type="Google" id="ProtNLM"/>
    </source>
</evidence>
<reference evidence="2" key="1">
    <citation type="submission" date="2021-01" db="EMBL/GenBank/DDBJ databases">
        <authorList>
            <consortium name="Genoscope - CEA"/>
            <person name="William W."/>
        </authorList>
    </citation>
    <scope>NUCLEOTIDE SEQUENCE</scope>
</reference>
<dbReference type="EMBL" id="CAJJDN010000129">
    <property type="protein sequence ID" value="CAD8120908.1"/>
    <property type="molecule type" value="Genomic_DNA"/>
</dbReference>
<feature type="transmembrane region" description="Helical" evidence="1">
    <location>
        <begin position="58"/>
        <end position="79"/>
    </location>
</feature>
<feature type="transmembrane region" description="Helical" evidence="1">
    <location>
        <begin position="281"/>
        <end position="299"/>
    </location>
</feature>
<organism evidence="2 3">
    <name type="scientific">Paramecium sonneborni</name>
    <dbReference type="NCBI Taxonomy" id="65129"/>
    <lineage>
        <taxon>Eukaryota</taxon>
        <taxon>Sar</taxon>
        <taxon>Alveolata</taxon>
        <taxon>Ciliophora</taxon>
        <taxon>Intramacronucleata</taxon>
        <taxon>Oligohymenophorea</taxon>
        <taxon>Peniculida</taxon>
        <taxon>Parameciidae</taxon>
        <taxon>Paramecium</taxon>
    </lineage>
</organism>
<dbReference type="Proteomes" id="UP000692954">
    <property type="component" value="Unassembled WGS sequence"/>
</dbReference>
<proteinExistence type="predicted"/>
<feature type="transmembrane region" description="Helical" evidence="1">
    <location>
        <begin position="217"/>
        <end position="235"/>
    </location>
</feature>
<accession>A0A8S1QZ85</accession>
<feature type="transmembrane region" description="Helical" evidence="1">
    <location>
        <begin position="247"/>
        <end position="269"/>
    </location>
</feature>
<dbReference type="PANTHER" id="PTHR11319">
    <property type="entry name" value="G PROTEIN-COUPLED RECEPTOR-RELATED"/>
    <property type="match status" value="1"/>
</dbReference>
<gene>
    <name evidence="2" type="ORF">PSON_ATCC_30995.1.T1290004</name>
</gene>
<feature type="transmembrane region" description="Helical" evidence="1">
    <location>
        <begin position="142"/>
        <end position="163"/>
    </location>
</feature>
<keyword evidence="1" id="KW-1133">Transmembrane helix</keyword>
<keyword evidence="3" id="KW-1185">Reference proteome</keyword>
<sequence length="467" mass="55126">MLTNYLQVMTSIATFKLKLPIEFQSTINTAGSPVQTMTYSMDCFLSNLFLFEIQYARMIWQIIMPFVYISFFFTCYLLAIKLKFTSYNKSVITTTIIYMYIYLQTSLVGGFAQIISYRNISGYQWIQANVAQRFDTNYHYQWILKFCTPMIIILFIVIPSYFLHGLSSNSKNLDKNYVKLQWGYLYNEYTKQAYFWELIKIAQKQLMMICLIYYDDYVILKATMIALIIGIYLELSLKYKPYNCNNLNMLDCQIMNVCLATILLASGIYVSEQTNVFEVKIPYFVLITIINVFITYILISKIVVEYLKKAGLNIERIEKIKQTIRKLLPFLNQIPFISKLLQDRREQRKRIVQLYTKLKQFLLPQAKEIIAFKASKLKQDSQRNLEQQILSNQLSLNHAKDQEFLFRESMKQSSLNTSKHILESTVADKINLKRNEQWRVKYGLNQKKLTQTQITSKDKIIKDNEEQ</sequence>
<protein>
    <recommendedName>
        <fullName evidence="4">Transmembrane protein</fullName>
    </recommendedName>
</protein>
<dbReference type="AlphaFoldDB" id="A0A8S1QZ85"/>
<keyword evidence="1" id="KW-0812">Transmembrane</keyword>
<evidence type="ECO:0000256" key="1">
    <source>
        <dbReference type="SAM" id="Phobius"/>
    </source>
</evidence>
<dbReference type="OrthoDB" id="77931at2759"/>
<name>A0A8S1QZ85_9CILI</name>
<evidence type="ECO:0000313" key="3">
    <source>
        <dbReference type="Proteomes" id="UP000692954"/>
    </source>
</evidence>
<dbReference type="PANTHER" id="PTHR11319:SF35">
    <property type="entry name" value="OUTER MEMBRANE PROTEIN PMPC-RELATED"/>
    <property type="match status" value="1"/>
</dbReference>
<keyword evidence="1" id="KW-0472">Membrane</keyword>
<evidence type="ECO:0000313" key="2">
    <source>
        <dbReference type="EMBL" id="CAD8120908.1"/>
    </source>
</evidence>
<comment type="caution">
    <text evidence="2">The sequence shown here is derived from an EMBL/GenBank/DDBJ whole genome shotgun (WGS) entry which is preliminary data.</text>
</comment>